<sequence length="1089" mass="122767">MSTGAYQVGGCLPPDASTYVVRTADGELYQQLLAGEFCYVLNSRQMGKSSLRVRTMKRLQNQGVACASIDITELGTQQVTPEKWYGGLTKTLINRFGLQEKLSFRSWLNEHKDIPPVQLFREFIEEVLLIQIAERIVIFIDEIDSVLQLAFKDDFFALIRACYNKRAENSAYNRISFVLLGVATPGDLIADKDRTPFNIGRAVELHGFQLHEVEPLIKGLEGNVSNPQAVIQEIVKWTGGQPFLTQKLCQLVVSSGCWDPPQPLTSLDPPQPPLIRGEKEKKWIEKSFTSLDPPQPPLIRGEKEKEWIEKLVRSHFIDNWEATDEPEHLKTIRDRILCNEQRAAYLLELYQQVWQQGEVVANNSFEEGKLQLSGLVVKHRLGTSPVLKVYNPIYREVFNQDWINQELAQLRPYSEAFRAWVASDCQDQSLLLRGQTLKNAQAWAKGKNLSYLDQQFLAASEKKQIEEQIAQKERDAELERERKDREAAQKINLVLTEANRKAKAQMRFGLGVLILALLGAGISGILTVILLVNANRQVDSAKIELNQVKQEFQNVSQLSELAGELYKANKRSKAKRARKQAALSFEIQDYELKQAMLLTNIAIAYQQLEQFDQANKAVSESLEILANADNINSLDHSIIFAQALTTKGCLLATQGDTQGASSAYAKAFDTIQSLGSDLNSINSAIKVNFIESVESFYKEFIGSLLDCQETGSNQQTLRKVRQVIESLHLTQLNNFREIVPLNPNLIQIDQIDSQAAVIYPIILDDRLEVILHLPGQPLHRYSTPLSAEEVEEMLINLMIQLERPFISLTSLRLSQKLYNWLIRPAETILAKSSIKTLVFVSNSGLRYIPMAALHDGEQYLVEKYAIAVTPALQILEPQPQKQRPLKALIAGLSYMNKVSKAHQGYGDLPNVKKEVEQISSMIPSSVLLNQSFTSKALKNALNSSYFPIVHLTTNGQFSSESEDTFILAWDKAITAKEFEKLLGSIEQEKFDPIELLVLIVDQSAEGNNQTPFGFAGLALRSRVRSVIGALAYVDDDSTARLMGKFYQEFTQRNVTKAEALRRAQLSLLKEPGYQVPLFWAHFVLIGDWR</sequence>
<dbReference type="Pfam" id="PF14516">
    <property type="entry name" value="AAA_35"/>
    <property type="match status" value="1"/>
</dbReference>
<dbReference type="EMBL" id="CP017708">
    <property type="protein sequence ID" value="AOY81387.1"/>
    <property type="molecule type" value="Genomic_DNA"/>
</dbReference>
<evidence type="ECO:0000313" key="5">
    <source>
        <dbReference type="Proteomes" id="UP000176944"/>
    </source>
</evidence>
<dbReference type="SUPFAM" id="SSF52540">
    <property type="entry name" value="P-loop containing nucleoside triphosphate hydrolases"/>
    <property type="match status" value="1"/>
</dbReference>
<evidence type="ECO:0000256" key="2">
    <source>
        <dbReference type="SAM" id="Phobius"/>
    </source>
</evidence>
<keyword evidence="1" id="KW-0175">Coiled coil</keyword>
<dbReference type="InterPro" id="IPR027417">
    <property type="entry name" value="P-loop_NTPase"/>
</dbReference>
<dbReference type="InterPro" id="IPR024983">
    <property type="entry name" value="CHAT_dom"/>
</dbReference>
<dbReference type="AlphaFoldDB" id="A0A1D9G186"/>
<dbReference type="InterPro" id="IPR011990">
    <property type="entry name" value="TPR-like_helical_dom_sf"/>
</dbReference>
<gene>
    <name evidence="4" type="ORF">BJP36_17195</name>
</gene>
<evidence type="ECO:0000256" key="1">
    <source>
        <dbReference type="SAM" id="Coils"/>
    </source>
</evidence>
<feature type="coiled-coil region" evidence="1">
    <location>
        <begin position="462"/>
        <end position="489"/>
    </location>
</feature>
<name>A0A1D9G186_MOOP1</name>
<evidence type="ECO:0000259" key="3">
    <source>
        <dbReference type="Pfam" id="PF12770"/>
    </source>
</evidence>
<organism evidence="4 5">
    <name type="scientific">Moorena producens (strain JHB)</name>
    <dbReference type="NCBI Taxonomy" id="1454205"/>
    <lineage>
        <taxon>Bacteria</taxon>
        <taxon>Bacillati</taxon>
        <taxon>Cyanobacteriota</taxon>
        <taxon>Cyanophyceae</taxon>
        <taxon>Coleofasciculales</taxon>
        <taxon>Coleofasciculaceae</taxon>
        <taxon>Moorena</taxon>
    </lineage>
</organism>
<keyword evidence="2" id="KW-0812">Transmembrane</keyword>
<dbReference type="Gene3D" id="3.40.50.300">
    <property type="entry name" value="P-loop containing nucleotide triphosphate hydrolases"/>
    <property type="match status" value="1"/>
</dbReference>
<dbReference type="Gene3D" id="1.25.40.10">
    <property type="entry name" value="Tetratricopeptide repeat domain"/>
    <property type="match status" value="1"/>
</dbReference>
<dbReference type="Proteomes" id="UP000176944">
    <property type="component" value="Chromosome"/>
</dbReference>
<proteinExistence type="predicted"/>
<accession>A0A1D9G186</accession>
<protein>
    <submittedName>
        <fullName evidence="4">CHAT domain-containing protein</fullName>
    </submittedName>
</protein>
<feature type="transmembrane region" description="Helical" evidence="2">
    <location>
        <begin position="508"/>
        <end position="532"/>
    </location>
</feature>
<dbReference type="Pfam" id="PF12770">
    <property type="entry name" value="CHAT"/>
    <property type="match status" value="1"/>
</dbReference>
<keyword evidence="2" id="KW-1133">Transmembrane helix</keyword>
<reference evidence="5" key="1">
    <citation type="submission" date="2016-10" db="EMBL/GenBank/DDBJ databases">
        <title>Comparative genomics uncovers the prolific and rare metabolic potential of the cyanobacterial genus Moorea.</title>
        <authorList>
            <person name="Leao T."/>
            <person name="Castelao G."/>
            <person name="Korobeynikov A."/>
            <person name="Monroe E.A."/>
            <person name="Podell S."/>
            <person name="Glukhov E."/>
            <person name="Allen E."/>
            <person name="Gerwick W.H."/>
            <person name="Gerwick L."/>
        </authorList>
    </citation>
    <scope>NUCLEOTIDE SEQUENCE [LARGE SCALE GENOMIC DNA]</scope>
    <source>
        <strain evidence="5">JHB</strain>
    </source>
</reference>
<feature type="coiled-coil region" evidence="1">
    <location>
        <begin position="531"/>
        <end position="558"/>
    </location>
</feature>
<dbReference type="SUPFAM" id="SSF48452">
    <property type="entry name" value="TPR-like"/>
    <property type="match status" value="1"/>
</dbReference>
<evidence type="ECO:0000313" key="4">
    <source>
        <dbReference type="EMBL" id="AOY81387.1"/>
    </source>
</evidence>
<keyword evidence="2" id="KW-0472">Membrane</keyword>
<feature type="domain" description="CHAT" evidence="3">
    <location>
        <begin position="812"/>
        <end position="1087"/>
    </location>
</feature>